<dbReference type="OrthoDB" id="432447at2759"/>
<comment type="subcellular location">
    <subcellularLocation>
        <location evidence="6">Nucleus</location>
    </subcellularLocation>
</comment>
<evidence type="ECO:0000256" key="2">
    <source>
        <dbReference type="ARBA" id="ARBA00022679"/>
    </source>
</evidence>
<dbReference type="Proteomes" id="UP000325440">
    <property type="component" value="Unassembled WGS sequence"/>
</dbReference>
<keyword evidence="6" id="KW-0660">Purine salvage</keyword>
<comment type="similarity">
    <text evidence="1 6">Belongs to the carbohydrate kinase PfkB family.</text>
</comment>
<dbReference type="PANTHER" id="PTHR45769:SF3">
    <property type="entry name" value="ADENOSINE KINASE"/>
    <property type="match status" value="1"/>
</dbReference>
<accession>A0A5E4MCI3</accession>
<dbReference type="GO" id="GO:0006166">
    <property type="term" value="P:purine ribonucleoside salvage"/>
    <property type="evidence" value="ECO:0007669"/>
    <property type="project" value="UniProtKB-KW"/>
</dbReference>
<dbReference type="GO" id="GO:0005829">
    <property type="term" value="C:cytosol"/>
    <property type="evidence" value="ECO:0007669"/>
    <property type="project" value="TreeGrafter"/>
</dbReference>
<sequence>MDFVMSVYPYINIIIGNDLEAKAFSEGNKWKLNSIEDIAHKMSTLHVEHIGHRLIIITQSEKPVIVVESKILH</sequence>
<comment type="pathway">
    <text evidence="6">Purine metabolism; AMP biosynthesis via salvage pathway; AMP from adenosine: step 1/1.</text>
</comment>
<dbReference type="InterPro" id="IPR001805">
    <property type="entry name" value="Adenokinase"/>
</dbReference>
<dbReference type="SUPFAM" id="SSF53613">
    <property type="entry name" value="Ribokinase-like"/>
    <property type="match status" value="1"/>
</dbReference>
<protein>
    <recommendedName>
        <fullName evidence="6">Adenosine kinase</fullName>
        <shortName evidence="6">AK</shortName>
        <ecNumber evidence="6">2.7.1.20</ecNumber>
    </recommendedName>
    <alternativeName>
        <fullName evidence="6">Adenosine 5'-phosphotransferase</fullName>
    </alternativeName>
</protein>
<keyword evidence="3 6" id="KW-0547">Nucleotide-binding</keyword>
<dbReference type="GO" id="GO:0006144">
    <property type="term" value="P:purine nucleobase metabolic process"/>
    <property type="evidence" value="ECO:0007669"/>
    <property type="project" value="TreeGrafter"/>
</dbReference>
<gene>
    <name evidence="7" type="ORF">CINCED_3A012440</name>
</gene>
<dbReference type="GO" id="GO:0005634">
    <property type="term" value="C:nucleus"/>
    <property type="evidence" value="ECO:0007669"/>
    <property type="project" value="UniProtKB-SubCell"/>
</dbReference>
<evidence type="ECO:0000256" key="1">
    <source>
        <dbReference type="ARBA" id="ARBA00010688"/>
    </source>
</evidence>
<keyword evidence="5 6" id="KW-0067">ATP-binding</keyword>
<dbReference type="Gene3D" id="3.40.1190.20">
    <property type="match status" value="1"/>
</dbReference>
<keyword evidence="2 6" id="KW-0808">Transferase</keyword>
<dbReference type="GO" id="GO:0005524">
    <property type="term" value="F:ATP binding"/>
    <property type="evidence" value="ECO:0007669"/>
    <property type="project" value="UniProtKB-UniRule"/>
</dbReference>
<keyword evidence="4 6" id="KW-0418">Kinase</keyword>
<evidence type="ECO:0000256" key="3">
    <source>
        <dbReference type="ARBA" id="ARBA00022741"/>
    </source>
</evidence>
<dbReference type="PANTHER" id="PTHR45769">
    <property type="entry name" value="ADENOSINE KINASE"/>
    <property type="match status" value="1"/>
</dbReference>
<reference evidence="7 8" key="1">
    <citation type="submission" date="2019-08" db="EMBL/GenBank/DDBJ databases">
        <authorList>
            <person name="Alioto T."/>
            <person name="Alioto T."/>
            <person name="Gomez Garrido J."/>
        </authorList>
    </citation>
    <scope>NUCLEOTIDE SEQUENCE [LARGE SCALE GENOMIC DNA]</scope>
</reference>
<comment type="catalytic activity">
    <reaction evidence="6">
        <text>adenosine + ATP = AMP + ADP + H(+)</text>
        <dbReference type="Rhea" id="RHEA:20824"/>
        <dbReference type="ChEBI" id="CHEBI:15378"/>
        <dbReference type="ChEBI" id="CHEBI:16335"/>
        <dbReference type="ChEBI" id="CHEBI:30616"/>
        <dbReference type="ChEBI" id="CHEBI:456215"/>
        <dbReference type="ChEBI" id="CHEBI:456216"/>
        <dbReference type="EC" id="2.7.1.20"/>
    </reaction>
</comment>
<organism evidence="7 8">
    <name type="scientific">Cinara cedri</name>
    <dbReference type="NCBI Taxonomy" id="506608"/>
    <lineage>
        <taxon>Eukaryota</taxon>
        <taxon>Metazoa</taxon>
        <taxon>Ecdysozoa</taxon>
        <taxon>Arthropoda</taxon>
        <taxon>Hexapoda</taxon>
        <taxon>Insecta</taxon>
        <taxon>Pterygota</taxon>
        <taxon>Neoptera</taxon>
        <taxon>Paraneoptera</taxon>
        <taxon>Hemiptera</taxon>
        <taxon>Sternorrhyncha</taxon>
        <taxon>Aphidomorpha</taxon>
        <taxon>Aphidoidea</taxon>
        <taxon>Aphididae</taxon>
        <taxon>Lachninae</taxon>
        <taxon>Cinara</taxon>
    </lineage>
</organism>
<dbReference type="InterPro" id="IPR029056">
    <property type="entry name" value="Ribokinase-like"/>
</dbReference>
<name>A0A5E4MCI3_9HEMI</name>
<dbReference type="EMBL" id="CABPRJ010000272">
    <property type="protein sequence ID" value="VVC27602.1"/>
    <property type="molecule type" value="Genomic_DNA"/>
</dbReference>
<evidence type="ECO:0000313" key="7">
    <source>
        <dbReference type="EMBL" id="VVC27602.1"/>
    </source>
</evidence>
<comment type="subunit">
    <text evidence="6">Monomer.</text>
</comment>
<keyword evidence="6" id="KW-0460">Magnesium</keyword>
<comment type="cofactor">
    <cofactor evidence="6">
        <name>Mg(2+)</name>
        <dbReference type="ChEBI" id="CHEBI:18420"/>
    </cofactor>
    <text evidence="6">Binds 3 Mg(2+) ions per subunit.</text>
</comment>
<dbReference type="GO" id="GO:0044209">
    <property type="term" value="P:AMP salvage"/>
    <property type="evidence" value="ECO:0007669"/>
    <property type="project" value="UniProtKB-UniRule"/>
</dbReference>
<proteinExistence type="inferred from homology"/>
<dbReference type="AlphaFoldDB" id="A0A5E4MCI3"/>
<evidence type="ECO:0000256" key="4">
    <source>
        <dbReference type="ARBA" id="ARBA00022777"/>
    </source>
</evidence>
<evidence type="ECO:0000256" key="6">
    <source>
        <dbReference type="RuleBase" id="RU368116"/>
    </source>
</evidence>
<keyword evidence="8" id="KW-1185">Reference proteome</keyword>
<dbReference type="GO" id="GO:0004001">
    <property type="term" value="F:adenosine kinase activity"/>
    <property type="evidence" value="ECO:0007669"/>
    <property type="project" value="UniProtKB-UniRule"/>
</dbReference>
<comment type="function">
    <text evidence="6">ATP dependent phosphorylation of adenosine and other related nucleoside analogs to monophosphate derivatives.</text>
</comment>
<keyword evidence="6" id="KW-0539">Nucleus</keyword>
<dbReference type="EC" id="2.7.1.20" evidence="6"/>
<evidence type="ECO:0000313" key="8">
    <source>
        <dbReference type="Proteomes" id="UP000325440"/>
    </source>
</evidence>
<evidence type="ECO:0000256" key="5">
    <source>
        <dbReference type="ARBA" id="ARBA00022840"/>
    </source>
</evidence>